<keyword evidence="1" id="KW-0479">Metal-binding</keyword>
<protein>
    <submittedName>
        <fullName evidence="4">tRNA(Arg) A34 adenosine deaminase TadA</fullName>
    </submittedName>
</protein>
<gene>
    <name evidence="4" type="ORF">HNQ60_005178</name>
</gene>
<sequence>MGKMWDDTGCQEITFGVRQFHVSRTEPASIALVDDDFQGGIVHYVNSNAISAHSPYSPVTRLIHTLLNNNKAKVLTGNVIYTTEAPTAMCLGMASNVGAAVKQIAVIKGRVLKDSQYKQVDWSSWLATRNTELNAYACDGAGASPNLDLTNELKTKRHEGGHSVHRIYMMVACALITKRFRSGHGLNSGQNIGSILVSRQGEILAWGVNTNDNNHTYHAEVNMIQSYHRRMGGNYAGLPDGCRIYTTLKPCAMCAGMIMQTVANPGSFKVFYEQHDPSGFAADTALDKAPGRQSALFTGSHVLDIVGVETAESKSRVGKPRMSDQIKDSYRKIQTSKKVDSEDKRITAFLGDEMATKLFSAAATSLQTKLRKHGVSGQATGKELNPTVTSALTHLHGFLRARGVVN</sequence>
<dbReference type="GO" id="GO:0008270">
    <property type="term" value="F:zinc ion binding"/>
    <property type="evidence" value="ECO:0007669"/>
    <property type="project" value="InterPro"/>
</dbReference>
<dbReference type="GO" id="GO:0016787">
    <property type="term" value="F:hydrolase activity"/>
    <property type="evidence" value="ECO:0007669"/>
    <property type="project" value="InterPro"/>
</dbReference>
<dbReference type="PROSITE" id="PS51747">
    <property type="entry name" value="CYT_DCMP_DEAMINASES_2"/>
    <property type="match status" value="1"/>
</dbReference>
<dbReference type="InterPro" id="IPR002125">
    <property type="entry name" value="CMP_dCMP_dom"/>
</dbReference>
<keyword evidence="2" id="KW-0862">Zinc</keyword>
<name>A0A841HTN0_9GAMM</name>
<evidence type="ECO:0000313" key="4">
    <source>
        <dbReference type="EMBL" id="MBB6096256.1"/>
    </source>
</evidence>
<dbReference type="InterPro" id="IPR025853">
    <property type="entry name" value="NH3ase_Bd3614-like"/>
</dbReference>
<dbReference type="Gene3D" id="3.40.140.10">
    <property type="entry name" value="Cytidine Deaminase, domain 2"/>
    <property type="match status" value="1"/>
</dbReference>
<evidence type="ECO:0000313" key="5">
    <source>
        <dbReference type="Proteomes" id="UP000588068"/>
    </source>
</evidence>
<evidence type="ECO:0000256" key="1">
    <source>
        <dbReference type="ARBA" id="ARBA00022723"/>
    </source>
</evidence>
<comment type="caution">
    <text evidence="4">The sequence shown here is derived from an EMBL/GenBank/DDBJ whole genome shotgun (WGS) entry which is preliminary data.</text>
</comment>
<evidence type="ECO:0000259" key="3">
    <source>
        <dbReference type="PROSITE" id="PS51747"/>
    </source>
</evidence>
<keyword evidence="5" id="KW-1185">Reference proteome</keyword>
<dbReference type="SUPFAM" id="SSF53927">
    <property type="entry name" value="Cytidine deaminase-like"/>
    <property type="match status" value="1"/>
</dbReference>
<dbReference type="AlphaFoldDB" id="A0A841HTN0"/>
<dbReference type="InterPro" id="IPR016192">
    <property type="entry name" value="APOBEC/CMP_deaminase_Zn-bd"/>
</dbReference>
<dbReference type="EMBL" id="JACHHZ010000007">
    <property type="protein sequence ID" value="MBB6096256.1"/>
    <property type="molecule type" value="Genomic_DNA"/>
</dbReference>
<dbReference type="InterPro" id="IPR016193">
    <property type="entry name" value="Cytidine_deaminase-like"/>
</dbReference>
<dbReference type="RefSeq" id="WP_184335649.1">
    <property type="nucleotide sequence ID" value="NZ_JACHHZ010000007.1"/>
</dbReference>
<evidence type="ECO:0000256" key="2">
    <source>
        <dbReference type="ARBA" id="ARBA00022833"/>
    </source>
</evidence>
<organism evidence="4 5">
    <name type="scientific">Povalibacter uvarum</name>
    <dbReference type="NCBI Taxonomy" id="732238"/>
    <lineage>
        <taxon>Bacteria</taxon>
        <taxon>Pseudomonadati</taxon>
        <taxon>Pseudomonadota</taxon>
        <taxon>Gammaproteobacteria</taxon>
        <taxon>Steroidobacterales</taxon>
        <taxon>Steroidobacteraceae</taxon>
        <taxon>Povalibacter</taxon>
    </lineage>
</organism>
<dbReference type="Pfam" id="PF14439">
    <property type="entry name" value="Bd3614-deam"/>
    <property type="match status" value="1"/>
</dbReference>
<proteinExistence type="predicted"/>
<accession>A0A841HTN0</accession>
<reference evidence="4 5" key="1">
    <citation type="submission" date="2020-08" db="EMBL/GenBank/DDBJ databases">
        <title>Genomic Encyclopedia of Type Strains, Phase IV (KMG-IV): sequencing the most valuable type-strain genomes for metagenomic binning, comparative biology and taxonomic classification.</title>
        <authorList>
            <person name="Goeker M."/>
        </authorList>
    </citation>
    <scope>NUCLEOTIDE SEQUENCE [LARGE SCALE GENOMIC DNA]</scope>
    <source>
        <strain evidence="4 5">DSM 26723</strain>
    </source>
</reference>
<dbReference type="PROSITE" id="PS00903">
    <property type="entry name" value="CYT_DCMP_DEAMINASES_1"/>
    <property type="match status" value="1"/>
</dbReference>
<feature type="domain" description="CMP/dCMP-type deaminase" evidence="3">
    <location>
        <begin position="163"/>
        <end position="283"/>
    </location>
</feature>
<dbReference type="Proteomes" id="UP000588068">
    <property type="component" value="Unassembled WGS sequence"/>
</dbReference>